<keyword evidence="3" id="KW-1185">Reference proteome</keyword>
<gene>
    <name evidence="2" type="ORF">JAAARDRAFT_188584</name>
</gene>
<dbReference type="HOGENOM" id="CLU_141751_0_0_1"/>
<feature type="compositionally biased region" description="Basic and acidic residues" evidence="1">
    <location>
        <begin position="82"/>
        <end position="114"/>
    </location>
</feature>
<feature type="region of interest" description="Disordered" evidence="1">
    <location>
        <begin position="1"/>
        <end position="128"/>
    </location>
</feature>
<evidence type="ECO:0000313" key="2">
    <source>
        <dbReference type="EMBL" id="KDQ62952.1"/>
    </source>
</evidence>
<evidence type="ECO:0000256" key="1">
    <source>
        <dbReference type="SAM" id="MobiDB-lite"/>
    </source>
</evidence>
<sequence>MATTTGLEHHAPAMRVGGRRMSASGVIRPKVQPSISEPLNPGVTTHEHETADYPRPEANHPPPQQENNNEEEQPKRERKRRGSTDKDMKFMERKMEGTRPTRDMHGASKKDSARGGRIGQPAGKSMGL</sequence>
<protein>
    <submittedName>
        <fullName evidence="2">Uncharacterized protein</fullName>
    </submittedName>
</protein>
<proteinExistence type="predicted"/>
<dbReference type="EMBL" id="KL197710">
    <property type="protein sequence ID" value="KDQ62952.1"/>
    <property type="molecule type" value="Genomic_DNA"/>
</dbReference>
<dbReference type="OrthoDB" id="3228420at2759"/>
<dbReference type="InParanoid" id="A0A067QHI7"/>
<organism evidence="2 3">
    <name type="scientific">Jaapia argillacea MUCL 33604</name>
    <dbReference type="NCBI Taxonomy" id="933084"/>
    <lineage>
        <taxon>Eukaryota</taxon>
        <taxon>Fungi</taxon>
        <taxon>Dikarya</taxon>
        <taxon>Basidiomycota</taxon>
        <taxon>Agaricomycotina</taxon>
        <taxon>Agaricomycetes</taxon>
        <taxon>Agaricomycetidae</taxon>
        <taxon>Jaapiales</taxon>
        <taxon>Jaapiaceae</taxon>
        <taxon>Jaapia</taxon>
    </lineage>
</organism>
<feature type="compositionally biased region" description="Basic and acidic residues" evidence="1">
    <location>
        <begin position="45"/>
        <end position="58"/>
    </location>
</feature>
<evidence type="ECO:0000313" key="3">
    <source>
        <dbReference type="Proteomes" id="UP000027265"/>
    </source>
</evidence>
<reference evidence="3" key="1">
    <citation type="journal article" date="2014" name="Proc. Natl. Acad. Sci. U.S.A.">
        <title>Extensive sampling of basidiomycete genomes demonstrates inadequacy of the white-rot/brown-rot paradigm for wood decay fungi.</title>
        <authorList>
            <person name="Riley R."/>
            <person name="Salamov A.A."/>
            <person name="Brown D.W."/>
            <person name="Nagy L.G."/>
            <person name="Floudas D."/>
            <person name="Held B.W."/>
            <person name="Levasseur A."/>
            <person name="Lombard V."/>
            <person name="Morin E."/>
            <person name="Otillar R."/>
            <person name="Lindquist E.A."/>
            <person name="Sun H."/>
            <person name="LaButti K.M."/>
            <person name="Schmutz J."/>
            <person name="Jabbour D."/>
            <person name="Luo H."/>
            <person name="Baker S.E."/>
            <person name="Pisabarro A.G."/>
            <person name="Walton J.D."/>
            <person name="Blanchette R.A."/>
            <person name="Henrissat B."/>
            <person name="Martin F."/>
            <person name="Cullen D."/>
            <person name="Hibbett D.S."/>
            <person name="Grigoriev I.V."/>
        </authorList>
    </citation>
    <scope>NUCLEOTIDE SEQUENCE [LARGE SCALE GENOMIC DNA]</scope>
    <source>
        <strain evidence="3">MUCL 33604</strain>
    </source>
</reference>
<accession>A0A067QHI7</accession>
<name>A0A067QHI7_9AGAM</name>
<dbReference type="Proteomes" id="UP000027265">
    <property type="component" value="Unassembled WGS sequence"/>
</dbReference>
<dbReference type="AlphaFoldDB" id="A0A067QHI7"/>